<protein>
    <submittedName>
        <fullName evidence="2">Uncharacterized protein</fullName>
    </submittedName>
</protein>
<dbReference type="AlphaFoldDB" id="A0A9P9BRT3"/>
<dbReference type="GeneID" id="70183194"/>
<feature type="region of interest" description="Disordered" evidence="1">
    <location>
        <begin position="28"/>
        <end position="80"/>
    </location>
</feature>
<evidence type="ECO:0000313" key="3">
    <source>
        <dbReference type="Proteomes" id="UP000756346"/>
    </source>
</evidence>
<accession>A0A9P9BRT3</accession>
<dbReference type="RefSeq" id="XP_046014098.1">
    <property type="nucleotide sequence ID" value="XM_046153648.1"/>
</dbReference>
<proteinExistence type="predicted"/>
<gene>
    <name evidence="2" type="ORF">B0I36DRAFT_321091</name>
</gene>
<organism evidence="2 3">
    <name type="scientific">Microdochium trichocladiopsis</name>
    <dbReference type="NCBI Taxonomy" id="1682393"/>
    <lineage>
        <taxon>Eukaryota</taxon>
        <taxon>Fungi</taxon>
        <taxon>Dikarya</taxon>
        <taxon>Ascomycota</taxon>
        <taxon>Pezizomycotina</taxon>
        <taxon>Sordariomycetes</taxon>
        <taxon>Xylariomycetidae</taxon>
        <taxon>Xylariales</taxon>
        <taxon>Microdochiaceae</taxon>
        <taxon>Microdochium</taxon>
    </lineage>
</organism>
<feature type="compositionally biased region" description="Basic and acidic residues" evidence="1">
    <location>
        <begin position="67"/>
        <end position="77"/>
    </location>
</feature>
<keyword evidence="3" id="KW-1185">Reference proteome</keyword>
<feature type="compositionally biased region" description="Polar residues" evidence="1">
    <location>
        <begin position="36"/>
        <end position="46"/>
    </location>
</feature>
<name>A0A9P9BRT3_9PEZI</name>
<dbReference type="Proteomes" id="UP000756346">
    <property type="component" value="Unassembled WGS sequence"/>
</dbReference>
<dbReference type="EMBL" id="JAGTJQ010000004">
    <property type="protein sequence ID" value="KAH7033266.1"/>
    <property type="molecule type" value="Genomic_DNA"/>
</dbReference>
<reference evidence="2" key="1">
    <citation type="journal article" date="2021" name="Nat. Commun.">
        <title>Genetic determinants of endophytism in the Arabidopsis root mycobiome.</title>
        <authorList>
            <person name="Mesny F."/>
            <person name="Miyauchi S."/>
            <person name="Thiergart T."/>
            <person name="Pickel B."/>
            <person name="Atanasova L."/>
            <person name="Karlsson M."/>
            <person name="Huettel B."/>
            <person name="Barry K.W."/>
            <person name="Haridas S."/>
            <person name="Chen C."/>
            <person name="Bauer D."/>
            <person name="Andreopoulos W."/>
            <person name="Pangilinan J."/>
            <person name="LaButti K."/>
            <person name="Riley R."/>
            <person name="Lipzen A."/>
            <person name="Clum A."/>
            <person name="Drula E."/>
            <person name="Henrissat B."/>
            <person name="Kohler A."/>
            <person name="Grigoriev I.V."/>
            <person name="Martin F.M."/>
            <person name="Hacquard S."/>
        </authorList>
    </citation>
    <scope>NUCLEOTIDE SEQUENCE</scope>
    <source>
        <strain evidence="2">MPI-CAGE-CH-0230</strain>
    </source>
</reference>
<comment type="caution">
    <text evidence="2">The sequence shown here is derived from an EMBL/GenBank/DDBJ whole genome shotgun (WGS) entry which is preliminary data.</text>
</comment>
<sequence>MLIPMLVFPPPSLFFVSHGKIATISRDHIRPPSLPSPTTNSQIQHHSTFRAERRPVLSPGRPHRDRCRAAQCRDPHSPRLSSAQLLARLEATSTGTQLDSEPLPHGAIAPYEAHFKSAAQSQSKLKVSPDTKASSWRSQRTKLPGVCARVCL</sequence>
<evidence type="ECO:0000313" key="2">
    <source>
        <dbReference type="EMBL" id="KAH7033266.1"/>
    </source>
</evidence>
<evidence type="ECO:0000256" key="1">
    <source>
        <dbReference type="SAM" id="MobiDB-lite"/>
    </source>
</evidence>